<evidence type="ECO:0000256" key="3">
    <source>
        <dbReference type="ARBA" id="ARBA00023163"/>
    </source>
</evidence>
<proteinExistence type="predicted"/>
<gene>
    <name evidence="7" type="ORF">BVC80_1117g26</name>
</gene>
<dbReference type="InterPro" id="IPR044636">
    <property type="entry name" value="RADIALIS-like"/>
</dbReference>
<dbReference type="InterPro" id="IPR009057">
    <property type="entry name" value="Homeodomain-like_sf"/>
</dbReference>
<dbReference type="AlphaFoldDB" id="A0A200Q9B2"/>
<keyword evidence="4" id="KW-0539">Nucleus</keyword>
<evidence type="ECO:0000256" key="4">
    <source>
        <dbReference type="ARBA" id="ARBA00023242"/>
    </source>
</evidence>
<keyword evidence="2" id="KW-0805">Transcription regulation</keyword>
<dbReference type="InterPro" id="IPR017884">
    <property type="entry name" value="SANT_dom"/>
</dbReference>
<dbReference type="CDD" id="cd00167">
    <property type="entry name" value="SANT"/>
    <property type="match status" value="1"/>
</dbReference>
<dbReference type="STRING" id="56857.A0A200Q9B2"/>
<evidence type="ECO:0000259" key="6">
    <source>
        <dbReference type="PROSITE" id="PS51293"/>
    </source>
</evidence>
<dbReference type="OrthoDB" id="118550at2759"/>
<dbReference type="SMART" id="SM00717">
    <property type="entry name" value="SANT"/>
    <property type="match status" value="1"/>
</dbReference>
<evidence type="ECO:0000259" key="5">
    <source>
        <dbReference type="PROSITE" id="PS50090"/>
    </source>
</evidence>
<reference evidence="7 8" key="1">
    <citation type="journal article" date="2017" name="Mol. Plant">
        <title>The Genome of Medicinal Plant Macleaya cordata Provides New Insights into Benzylisoquinoline Alkaloids Metabolism.</title>
        <authorList>
            <person name="Liu X."/>
            <person name="Liu Y."/>
            <person name="Huang P."/>
            <person name="Ma Y."/>
            <person name="Qing Z."/>
            <person name="Tang Q."/>
            <person name="Cao H."/>
            <person name="Cheng P."/>
            <person name="Zheng Y."/>
            <person name="Yuan Z."/>
            <person name="Zhou Y."/>
            <person name="Liu J."/>
            <person name="Tang Z."/>
            <person name="Zhuo Y."/>
            <person name="Zhang Y."/>
            <person name="Yu L."/>
            <person name="Huang J."/>
            <person name="Yang P."/>
            <person name="Peng Q."/>
            <person name="Zhang J."/>
            <person name="Jiang W."/>
            <person name="Zhang Z."/>
            <person name="Lin K."/>
            <person name="Ro D.K."/>
            <person name="Chen X."/>
            <person name="Xiong X."/>
            <person name="Shang Y."/>
            <person name="Huang S."/>
            <person name="Zeng J."/>
        </authorList>
    </citation>
    <scope>NUCLEOTIDE SEQUENCE [LARGE SCALE GENOMIC DNA]</scope>
    <source>
        <strain evidence="8">cv. BLH2017</strain>
        <tissue evidence="7">Root</tissue>
    </source>
</reference>
<keyword evidence="8" id="KW-1185">Reference proteome</keyword>
<evidence type="ECO:0000313" key="7">
    <source>
        <dbReference type="EMBL" id="OVA07031.1"/>
    </source>
</evidence>
<dbReference type="GO" id="GO:0005634">
    <property type="term" value="C:nucleus"/>
    <property type="evidence" value="ECO:0007669"/>
    <property type="project" value="UniProtKB-SubCell"/>
</dbReference>
<feature type="domain" description="SANT" evidence="6">
    <location>
        <begin position="5"/>
        <end position="61"/>
    </location>
</feature>
<dbReference type="FunFam" id="1.10.10.60:FF:000154">
    <property type="entry name" value="Transcription factor SRM1"/>
    <property type="match status" value="1"/>
</dbReference>
<dbReference type="OMA" id="MESEWSK"/>
<accession>A0A200Q9B2</accession>
<dbReference type="InterPro" id="IPR001005">
    <property type="entry name" value="SANT/Myb"/>
</dbReference>
<comment type="subcellular location">
    <subcellularLocation>
        <location evidence="1">Nucleus</location>
    </subcellularLocation>
</comment>
<comment type="caution">
    <text evidence="7">The sequence shown here is derived from an EMBL/GenBank/DDBJ whole genome shotgun (WGS) entry which is preliminary data.</text>
</comment>
<keyword evidence="3" id="KW-0804">Transcription</keyword>
<dbReference type="EMBL" id="MVGT01002651">
    <property type="protein sequence ID" value="OVA07031.1"/>
    <property type="molecule type" value="Genomic_DNA"/>
</dbReference>
<dbReference type="PROSITE" id="PS51293">
    <property type="entry name" value="SANT"/>
    <property type="match status" value="1"/>
</dbReference>
<dbReference type="GO" id="GO:0003700">
    <property type="term" value="F:DNA-binding transcription factor activity"/>
    <property type="evidence" value="ECO:0007669"/>
    <property type="project" value="InterPro"/>
</dbReference>
<organism evidence="7 8">
    <name type="scientific">Macleaya cordata</name>
    <name type="common">Five-seeded plume-poppy</name>
    <name type="synonym">Bocconia cordata</name>
    <dbReference type="NCBI Taxonomy" id="56857"/>
    <lineage>
        <taxon>Eukaryota</taxon>
        <taxon>Viridiplantae</taxon>
        <taxon>Streptophyta</taxon>
        <taxon>Embryophyta</taxon>
        <taxon>Tracheophyta</taxon>
        <taxon>Spermatophyta</taxon>
        <taxon>Magnoliopsida</taxon>
        <taxon>Ranunculales</taxon>
        <taxon>Papaveraceae</taxon>
        <taxon>Papaveroideae</taxon>
        <taxon>Macleaya</taxon>
    </lineage>
</organism>
<dbReference type="Gene3D" id="1.10.10.60">
    <property type="entry name" value="Homeodomain-like"/>
    <property type="match status" value="1"/>
</dbReference>
<dbReference type="PROSITE" id="PS50090">
    <property type="entry name" value="MYB_LIKE"/>
    <property type="match status" value="1"/>
</dbReference>
<dbReference type="PANTHER" id="PTHR43952:SF75">
    <property type="entry name" value="PROTEIN RADIALIS-LIKE 6"/>
    <property type="match status" value="1"/>
</dbReference>
<evidence type="ECO:0000256" key="2">
    <source>
        <dbReference type="ARBA" id="ARBA00023015"/>
    </source>
</evidence>
<feature type="domain" description="Myb-like" evidence="5">
    <location>
        <begin position="10"/>
        <end position="57"/>
    </location>
</feature>
<sequence>MAGPSSPKVWTFEENKLFETALVKYGENTSNRWQKIAEAVGGNKTAEDVKKHYELLEHDINAIVSGKVPLPNYISNTESSSEGSN</sequence>
<evidence type="ECO:0000313" key="8">
    <source>
        <dbReference type="Proteomes" id="UP000195402"/>
    </source>
</evidence>
<evidence type="ECO:0000256" key="1">
    <source>
        <dbReference type="ARBA" id="ARBA00004123"/>
    </source>
</evidence>
<dbReference type="PANTHER" id="PTHR43952">
    <property type="entry name" value="MYB FAMILY TRANSCRIPTION FACTOR-RELATED"/>
    <property type="match status" value="1"/>
</dbReference>
<dbReference type="Pfam" id="PF23082">
    <property type="entry name" value="Myb_DNA-binding_2"/>
    <property type="match status" value="1"/>
</dbReference>
<dbReference type="Proteomes" id="UP000195402">
    <property type="component" value="Unassembled WGS sequence"/>
</dbReference>
<dbReference type="SUPFAM" id="SSF46689">
    <property type="entry name" value="Homeodomain-like"/>
    <property type="match status" value="1"/>
</dbReference>
<dbReference type="InParanoid" id="A0A200Q9B2"/>
<name>A0A200Q9B2_MACCD</name>
<protein>
    <submittedName>
        <fullName evidence="7">SANT/Myb domain</fullName>
    </submittedName>
</protein>